<evidence type="ECO:0000259" key="3">
    <source>
        <dbReference type="Pfam" id="PF13600"/>
    </source>
</evidence>
<dbReference type="Pfam" id="PF13600">
    <property type="entry name" value="DUF4140"/>
    <property type="match status" value="1"/>
</dbReference>
<organism evidence="4 5">
    <name type="scientific">Ceratobasidium theobromae</name>
    <dbReference type="NCBI Taxonomy" id="1582974"/>
    <lineage>
        <taxon>Eukaryota</taxon>
        <taxon>Fungi</taxon>
        <taxon>Dikarya</taxon>
        <taxon>Basidiomycota</taxon>
        <taxon>Agaricomycotina</taxon>
        <taxon>Agaricomycetes</taxon>
        <taxon>Cantharellales</taxon>
        <taxon>Ceratobasidiaceae</taxon>
        <taxon>Ceratobasidium</taxon>
    </lineage>
</organism>
<feature type="domain" description="DUF4140" evidence="3">
    <location>
        <begin position="24"/>
        <end position="117"/>
    </location>
</feature>
<dbReference type="InterPro" id="IPR025554">
    <property type="entry name" value="DUF4140"/>
</dbReference>
<evidence type="ECO:0000256" key="1">
    <source>
        <dbReference type="SAM" id="Coils"/>
    </source>
</evidence>
<gene>
    <name evidence="4" type="ORF">CTheo_6364</name>
</gene>
<feature type="coiled-coil region" evidence="1">
    <location>
        <begin position="84"/>
        <end position="111"/>
    </location>
</feature>
<dbReference type="OrthoDB" id="10068793at2759"/>
<dbReference type="NCBIfam" id="TIGR02231">
    <property type="entry name" value="mucoidy inhibitor MuiA family protein"/>
    <property type="match status" value="1"/>
</dbReference>
<dbReference type="InterPro" id="IPR011935">
    <property type="entry name" value="CHP02231"/>
</dbReference>
<dbReference type="EMBL" id="SSOP01000189">
    <property type="protein sequence ID" value="KAB5590195.1"/>
    <property type="molecule type" value="Genomic_DNA"/>
</dbReference>
<dbReference type="PANTHER" id="PTHR31005">
    <property type="entry name" value="DUF4139 DOMAIN-CONTAINING PROTEIN"/>
    <property type="match status" value="1"/>
</dbReference>
<dbReference type="AlphaFoldDB" id="A0A5N5QEL9"/>
<evidence type="ECO:0000313" key="5">
    <source>
        <dbReference type="Proteomes" id="UP000383932"/>
    </source>
</evidence>
<feature type="domain" description="DUF4139" evidence="2">
    <location>
        <begin position="173"/>
        <end position="526"/>
    </location>
</feature>
<comment type="caution">
    <text evidence="4">The sequence shown here is derived from an EMBL/GenBank/DDBJ whole genome shotgun (WGS) entry which is preliminary data.</text>
</comment>
<dbReference type="Pfam" id="PF13598">
    <property type="entry name" value="DUF4139"/>
    <property type="match status" value="1"/>
</dbReference>
<dbReference type="InterPro" id="IPR037291">
    <property type="entry name" value="DUF4139"/>
</dbReference>
<reference evidence="4 5" key="1">
    <citation type="journal article" date="2019" name="Fungal Biol. Biotechnol.">
        <title>Draft genome sequence of fastidious pathogen Ceratobasidium theobromae, which causes vascular-streak dieback in Theobroma cacao.</title>
        <authorList>
            <person name="Ali S.S."/>
            <person name="Asman A."/>
            <person name="Shao J."/>
            <person name="Firmansyah A.P."/>
            <person name="Susilo A.W."/>
            <person name="Rosmana A."/>
            <person name="McMahon P."/>
            <person name="Junaid M."/>
            <person name="Guest D."/>
            <person name="Kheng T.Y."/>
            <person name="Meinhardt L.W."/>
            <person name="Bailey B.A."/>
        </authorList>
    </citation>
    <scope>NUCLEOTIDE SEQUENCE [LARGE SCALE GENOMIC DNA]</scope>
    <source>
        <strain evidence="4 5">CT2</strain>
    </source>
</reference>
<evidence type="ECO:0000259" key="2">
    <source>
        <dbReference type="Pfam" id="PF13598"/>
    </source>
</evidence>
<keyword evidence="1" id="KW-0175">Coiled coil</keyword>
<dbReference type="Proteomes" id="UP000383932">
    <property type="component" value="Unassembled WGS sequence"/>
</dbReference>
<sequence length="534" mass="58355">MSIEEIPNATIVNTAEQGDHIESVTVFQDNSAEVKHRVNLGLQQGQNHVQIERLPSCINQDSIQVDGTGNAIIFDVVYHDSNPLNLNNEALAAAQRSLEIVEKERDVAREQAEFLSAYGRTLDTKYINIEDIQTAQEELAATQQKVYANAQGEKHAAKITVTVLAEQGGLAEITLTYVVTNASWRPLYDIRASVLKSAEAKSAVALHYRASITQTTGENWPNVGLTLSTASPQLGSAVPTLTPWRIGVPVPIHARSPSTSARTQGPVVPTWKSLREPSSAIWESVVDCGRGELHARQMQVRRAEVAHTGVLSATFGIPGRSDIPSDQGDHKVVITTLDLQADLEWVCVPREKESVFLTCKVVNASEFTLLPGEANRTMVFHLSMRTARLAKFKTSLGIDSALRVTYPAVKTFNRTAGQSNFAFLSKEKQSVSAQSQHITIRNSRPAPVSALRVLNHVPVSTDARIKVHIMAQGGAGLDNDLGRTFKWVRARWAPLAVGGDGTVEWSCDIGPSEEVELELSWEVSTPVGQRWENA</sequence>
<accession>A0A5N5QEL9</accession>
<evidence type="ECO:0000313" key="4">
    <source>
        <dbReference type="EMBL" id="KAB5590195.1"/>
    </source>
</evidence>
<name>A0A5N5QEL9_9AGAM</name>
<proteinExistence type="predicted"/>
<keyword evidence="5" id="KW-1185">Reference proteome</keyword>
<protein>
    <submittedName>
        <fullName evidence="4">Protein F37C4,5</fullName>
    </submittedName>
</protein>
<dbReference type="PANTHER" id="PTHR31005:SF8">
    <property type="entry name" value="DUF4139 DOMAIN-CONTAINING PROTEIN"/>
    <property type="match status" value="1"/>
</dbReference>